<accession>A0A1X7U0G2</accession>
<dbReference type="Proteomes" id="UP000007879">
    <property type="component" value="Unassembled WGS sequence"/>
</dbReference>
<dbReference type="InterPro" id="IPR008974">
    <property type="entry name" value="TRAF-like"/>
</dbReference>
<feature type="domain" description="MATH" evidence="9">
    <location>
        <begin position="234"/>
        <end position="402"/>
    </location>
</feature>
<dbReference type="GO" id="GO:0008270">
    <property type="term" value="F:zinc ion binding"/>
    <property type="evidence" value="ECO:0007669"/>
    <property type="project" value="UniProtKB-KW"/>
</dbReference>
<dbReference type="AlphaFoldDB" id="A0A1X7U0G2"/>
<keyword evidence="4" id="KW-0862">Zinc</keyword>
<dbReference type="PROSITE" id="PS50144">
    <property type="entry name" value="MATH"/>
    <property type="match status" value="1"/>
</dbReference>
<comment type="subcellular location">
    <subcellularLocation>
        <location evidence="1">Cytoplasm</location>
    </subcellularLocation>
</comment>
<dbReference type="KEGG" id="aqu:109585166"/>
<dbReference type="EnsemblMetazoa" id="Aqu2.1.21181_001">
    <property type="protein sequence ID" value="Aqu2.1.21181_001"/>
    <property type="gene ID" value="Aqu2.1.21181"/>
</dbReference>
<proteinExistence type="predicted"/>
<gene>
    <name evidence="10" type="primary">109585166</name>
</gene>
<dbReference type="eggNOG" id="KOG0297">
    <property type="taxonomic scope" value="Eukaryota"/>
</dbReference>
<dbReference type="SUPFAM" id="SSF49599">
    <property type="entry name" value="TRAF domain-like"/>
    <property type="match status" value="2"/>
</dbReference>
<organism evidence="10">
    <name type="scientific">Amphimedon queenslandica</name>
    <name type="common">Sponge</name>
    <dbReference type="NCBI Taxonomy" id="400682"/>
    <lineage>
        <taxon>Eukaryota</taxon>
        <taxon>Metazoa</taxon>
        <taxon>Porifera</taxon>
        <taxon>Demospongiae</taxon>
        <taxon>Heteroscleromorpha</taxon>
        <taxon>Haplosclerida</taxon>
        <taxon>Niphatidae</taxon>
        <taxon>Amphimedon</taxon>
    </lineage>
</organism>
<dbReference type="EnsemblMetazoa" id="XM_020001152.1">
    <property type="protein sequence ID" value="XP_019856711.1"/>
    <property type="gene ID" value="LOC109585166"/>
</dbReference>
<sequence length="424" mass="49218">MDLDFEEESDNSRTSLGGYDYFFLEEPPSDVVCPICHLVAREPQQVSCCGKIYCQSCFSELESQSKWRLRCANCREEEPDSFPDRKTAGQINSLRVACLKRDDGCSWRGALRELDTHLSHCEYANMTCPFSVFGCSVRPLRKDLEEHENTSLRHHLKLAVKHVGELQKIIEENNDEQKERASHLEASIRELKAGHTTHKKEIRKHVEKKLESQTDSVRSKLSSLKNEIILQNSSLPLVFKLSNFFDLKEDDEDWRSPPFYSHQGGYKMCLRVYTNGCSEVRGSHISLYVYLMKSDHDHKLEWPFRGTIHVQILNQLEDSCHYSEKITFSSREIKNYNGRVKTQTNIGVTGLGKSRFIAQSELEYSRREEEEGEEEEEEEEERGRVYACQYLKDDSIYFRVSKVEVVSESTRPWLAQAIEDITND</sequence>
<feature type="compositionally biased region" description="Acidic residues" evidence="7">
    <location>
        <begin position="370"/>
        <end position="380"/>
    </location>
</feature>
<evidence type="ECO:0000256" key="6">
    <source>
        <dbReference type="SAM" id="Coils"/>
    </source>
</evidence>
<evidence type="ECO:0000256" key="4">
    <source>
        <dbReference type="ARBA" id="ARBA00022833"/>
    </source>
</evidence>
<dbReference type="InterPro" id="IPR013083">
    <property type="entry name" value="Znf_RING/FYVE/PHD"/>
</dbReference>
<evidence type="ECO:0000256" key="5">
    <source>
        <dbReference type="PROSITE-ProRule" id="PRU00175"/>
    </source>
</evidence>
<dbReference type="EnsemblMetazoa" id="XM_020001154.1">
    <property type="protein sequence ID" value="XP_019856713.1"/>
    <property type="gene ID" value="LOC109585166"/>
</dbReference>
<dbReference type="OMA" id="SHCEYAN"/>
<dbReference type="InterPro" id="IPR002083">
    <property type="entry name" value="MATH/TRAF_dom"/>
</dbReference>
<keyword evidence="6" id="KW-0175">Coiled coil</keyword>
<evidence type="ECO:0000256" key="3">
    <source>
        <dbReference type="ARBA" id="ARBA00022771"/>
    </source>
</evidence>
<keyword evidence="11" id="KW-1185">Reference proteome</keyword>
<dbReference type="EnsemblMetazoa" id="XM_020001153.1">
    <property type="protein sequence ID" value="XP_019856712.1"/>
    <property type="gene ID" value="LOC109585166"/>
</dbReference>
<keyword evidence="2" id="KW-0963">Cytoplasm</keyword>
<evidence type="ECO:0000313" key="10">
    <source>
        <dbReference type="EnsemblMetazoa" id="Aqu2.1.21181_001"/>
    </source>
</evidence>
<keyword evidence="3 5" id="KW-0863">Zinc-finger</keyword>
<evidence type="ECO:0000256" key="7">
    <source>
        <dbReference type="SAM" id="MobiDB-lite"/>
    </source>
</evidence>
<evidence type="ECO:0008006" key="12">
    <source>
        <dbReference type="Google" id="ProtNLM"/>
    </source>
</evidence>
<keyword evidence="3 5" id="KW-0479">Metal-binding</keyword>
<reference evidence="10" key="2">
    <citation type="submission" date="2017-05" db="UniProtKB">
        <authorList>
            <consortium name="EnsemblMetazoa"/>
        </authorList>
    </citation>
    <scope>IDENTIFICATION</scope>
</reference>
<feature type="coiled-coil region" evidence="6">
    <location>
        <begin position="166"/>
        <end position="227"/>
    </location>
</feature>
<evidence type="ECO:0000256" key="2">
    <source>
        <dbReference type="ARBA" id="ARBA00022490"/>
    </source>
</evidence>
<feature type="domain" description="RING-type" evidence="8">
    <location>
        <begin position="33"/>
        <end position="75"/>
    </location>
</feature>
<dbReference type="GO" id="GO:0043122">
    <property type="term" value="P:regulation of canonical NF-kappaB signal transduction"/>
    <property type="evidence" value="ECO:0007669"/>
    <property type="project" value="TreeGrafter"/>
</dbReference>
<dbReference type="SUPFAM" id="SSF57850">
    <property type="entry name" value="RING/U-box"/>
    <property type="match status" value="1"/>
</dbReference>
<evidence type="ECO:0000259" key="9">
    <source>
        <dbReference type="PROSITE" id="PS50144"/>
    </source>
</evidence>
<dbReference type="SMART" id="SM00061">
    <property type="entry name" value="MATH"/>
    <property type="match status" value="1"/>
</dbReference>
<evidence type="ECO:0000313" key="11">
    <source>
        <dbReference type="Proteomes" id="UP000007879"/>
    </source>
</evidence>
<dbReference type="EnsemblMetazoa" id="XM_020001151.1">
    <property type="protein sequence ID" value="XP_019856710.1"/>
    <property type="gene ID" value="LOC109585166"/>
</dbReference>
<feature type="region of interest" description="Disordered" evidence="7">
    <location>
        <begin position="363"/>
        <end position="384"/>
    </location>
</feature>
<dbReference type="OrthoDB" id="6499288at2759"/>
<dbReference type="Gene3D" id="2.60.210.10">
    <property type="entry name" value="Apoptosis, Tumor Necrosis Factor Receptor Associated Protein 2, Chain A"/>
    <property type="match status" value="1"/>
</dbReference>
<dbReference type="GO" id="GO:0005737">
    <property type="term" value="C:cytoplasm"/>
    <property type="evidence" value="ECO:0007669"/>
    <property type="project" value="UniProtKB-SubCell"/>
</dbReference>
<dbReference type="Gene3D" id="3.30.40.10">
    <property type="entry name" value="Zinc/RING finger domain, C3HC4 (zinc finger)"/>
    <property type="match status" value="2"/>
</dbReference>
<dbReference type="InterPro" id="IPR001841">
    <property type="entry name" value="Znf_RING"/>
</dbReference>
<dbReference type="InterPro" id="IPR049342">
    <property type="entry name" value="TRAF1-6_MATH_dom"/>
</dbReference>
<evidence type="ECO:0000259" key="8">
    <source>
        <dbReference type="PROSITE" id="PS50089"/>
    </source>
</evidence>
<dbReference type="Pfam" id="PF21355">
    <property type="entry name" value="TRAF-mep_MATH"/>
    <property type="match status" value="1"/>
</dbReference>
<evidence type="ECO:0000256" key="1">
    <source>
        <dbReference type="ARBA" id="ARBA00004496"/>
    </source>
</evidence>
<protein>
    <recommendedName>
        <fullName evidence="12">RING-type E3 ubiquitin transferase</fullName>
    </recommendedName>
</protein>
<dbReference type="PANTHER" id="PTHR10131">
    <property type="entry name" value="TNF RECEPTOR ASSOCIATED FACTOR"/>
    <property type="match status" value="1"/>
</dbReference>
<name>A0A1X7U0G2_AMPQE</name>
<dbReference type="PANTHER" id="PTHR10131:SF94">
    <property type="entry name" value="TNF RECEPTOR-ASSOCIATED FACTOR 4"/>
    <property type="match status" value="1"/>
</dbReference>
<dbReference type="InParanoid" id="A0A1X7U0G2"/>
<reference evidence="11" key="1">
    <citation type="journal article" date="2010" name="Nature">
        <title>The Amphimedon queenslandica genome and the evolution of animal complexity.</title>
        <authorList>
            <person name="Srivastava M."/>
            <person name="Simakov O."/>
            <person name="Chapman J."/>
            <person name="Fahey B."/>
            <person name="Gauthier M.E."/>
            <person name="Mitros T."/>
            <person name="Richards G.S."/>
            <person name="Conaco C."/>
            <person name="Dacre M."/>
            <person name="Hellsten U."/>
            <person name="Larroux C."/>
            <person name="Putnam N.H."/>
            <person name="Stanke M."/>
            <person name="Adamska M."/>
            <person name="Darling A."/>
            <person name="Degnan S.M."/>
            <person name="Oakley T.H."/>
            <person name="Plachetzki D.C."/>
            <person name="Zhai Y."/>
            <person name="Adamski M."/>
            <person name="Calcino A."/>
            <person name="Cummins S.F."/>
            <person name="Goodstein D.M."/>
            <person name="Harris C."/>
            <person name="Jackson D.J."/>
            <person name="Leys S.P."/>
            <person name="Shu S."/>
            <person name="Woodcroft B.J."/>
            <person name="Vervoort M."/>
            <person name="Kosik K.S."/>
            <person name="Manning G."/>
            <person name="Degnan B.M."/>
            <person name="Rokhsar D.S."/>
        </authorList>
    </citation>
    <scope>NUCLEOTIDE SEQUENCE [LARGE SCALE GENOMIC DNA]</scope>
</reference>
<dbReference type="PROSITE" id="PS50089">
    <property type="entry name" value="ZF_RING_2"/>
    <property type="match status" value="1"/>
</dbReference>